<comment type="caution">
    <text evidence="4">The sequence shown here is derived from an EMBL/GenBank/DDBJ whole genome shotgun (WGS) entry which is preliminary data.</text>
</comment>
<keyword evidence="2" id="KW-0808">Transferase</keyword>
<dbReference type="AlphaFoldDB" id="A0A1F8EXX2"/>
<dbReference type="SUPFAM" id="SSF53335">
    <property type="entry name" value="S-adenosyl-L-methionine-dependent methyltransferases"/>
    <property type="match status" value="1"/>
</dbReference>
<protein>
    <recommendedName>
        <fullName evidence="6">Methyltransferase domain-containing protein</fullName>
    </recommendedName>
</protein>
<accession>A0A1F8EXX2</accession>
<evidence type="ECO:0000313" key="5">
    <source>
        <dbReference type="Proteomes" id="UP000177419"/>
    </source>
</evidence>
<gene>
    <name evidence="4" type="ORF">A2746_00195</name>
</gene>
<evidence type="ECO:0008006" key="6">
    <source>
        <dbReference type="Google" id="ProtNLM"/>
    </source>
</evidence>
<keyword evidence="1" id="KW-0489">Methyltransferase</keyword>
<proteinExistence type="predicted"/>
<name>A0A1F8EXX2_9BACT</name>
<dbReference type="GO" id="GO:0016279">
    <property type="term" value="F:protein-lysine N-methyltransferase activity"/>
    <property type="evidence" value="ECO:0007669"/>
    <property type="project" value="InterPro"/>
</dbReference>
<organism evidence="4 5">
    <name type="scientific">Candidatus Yanofskybacteria bacterium RIFCSPHIGHO2_01_FULL_44_22</name>
    <dbReference type="NCBI Taxonomy" id="1802669"/>
    <lineage>
        <taxon>Bacteria</taxon>
        <taxon>Candidatus Yanofskyibacteriota</taxon>
    </lineage>
</organism>
<dbReference type="InterPro" id="IPR026170">
    <property type="entry name" value="FAM173A/B"/>
</dbReference>
<evidence type="ECO:0000256" key="2">
    <source>
        <dbReference type="ARBA" id="ARBA00022679"/>
    </source>
</evidence>
<dbReference type="Proteomes" id="UP000177419">
    <property type="component" value="Unassembled WGS sequence"/>
</dbReference>
<evidence type="ECO:0000256" key="3">
    <source>
        <dbReference type="ARBA" id="ARBA00022691"/>
    </source>
</evidence>
<evidence type="ECO:0000256" key="1">
    <source>
        <dbReference type="ARBA" id="ARBA00022603"/>
    </source>
</evidence>
<sequence>MQDWFFVSALLLFGLFLPALALFFLASMLRSIIAGAPYVPVSQKLIPNLLKFGGLVSSDVLLDLGCGDGRVLISGVENFHVNKAIGYDIALWPLLKAQFLIRRRELNKNIKIFRKNCLKADIGDATFIFLYLFPKLVDKLAYKIAAETKDGIKVLSLGFPINIEKHPEFRMISFKPIENIIAYLYEIKKP</sequence>
<dbReference type="EMBL" id="MGJJ01000008">
    <property type="protein sequence ID" value="OGN05724.1"/>
    <property type="molecule type" value="Genomic_DNA"/>
</dbReference>
<dbReference type="InterPro" id="IPR029063">
    <property type="entry name" value="SAM-dependent_MTases_sf"/>
</dbReference>
<keyword evidence="3" id="KW-0949">S-adenosyl-L-methionine</keyword>
<dbReference type="PANTHER" id="PTHR13610">
    <property type="entry name" value="METHYLTRANSFERASE DOMAIN-CONTAINING PROTEIN"/>
    <property type="match status" value="1"/>
</dbReference>
<reference evidence="4 5" key="1">
    <citation type="journal article" date="2016" name="Nat. Commun.">
        <title>Thousands of microbial genomes shed light on interconnected biogeochemical processes in an aquifer system.</title>
        <authorList>
            <person name="Anantharaman K."/>
            <person name="Brown C.T."/>
            <person name="Hug L.A."/>
            <person name="Sharon I."/>
            <person name="Castelle C.J."/>
            <person name="Probst A.J."/>
            <person name="Thomas B.C."/>
            <person name="Singh A."/>
            <person name="Wilkins M.J."/>
            <person name="Karaoz U."/>
            <person name="Brodie E.L."/>
            <person name="Williams K.H."/>
            <person name="Hubbard S.S."/>
            <person name="Banfield J.F."/>
        </authorList>
    </citation>
    <scope>NUCLEOTIDE SEQUENCE [LARGE SCALE GENOMIC DNA]</scope>
</reference>
<dbReference type="Gene3D" id="3.40.50.150">
    <property type="entry name" value="Vaccinia Virus protein VP39"/>
    <property type="match status" value="1"/>
</dbReference>
<evidence type="ECO:0000313" key="4">
    <source>
        <dbReference type="EMBL" id="OGN05724.1"/>
    </source>
</evidence>
<dbReference type="PANTHER" id="PTHR13610:SF11">
    <property type="entry name" value="METHYLTRANSFERASE DOMAIN-CONTAINING PROTEIN"/>
    <property type="match status" value="1"/>
</dbReference>
<dbReference type="GO" id="GO:0032259">
    <property type="term" value="P:methylation"/>
    <property type="evidence" value="ECO:0007669"/>
    <property type="project" value="UniProtKB-KW"/>
</dbReference>
<dbReference type="STRING" id="1802669.A2746_00195"/>